<evidence type="ECO:0000313" key="2">
    <source>
        <dbReference type="EMBL" id="APB31933.1"/>
    </source>
</evidence>
<evidence type="ECO:0000256" key="1">
    <source>
        <dbReference type="SAM" id="Phobius"/>
    </source>
</evidence>
<accession>A0A1J0A7M6</accession>
<name>A0A1J0A7M6_9ENTE</name>
<dbReference type="AlphaFoldDB" id="A0A1J0A7M6"/>
<gene>
    <name evidence="2" type="ORF">BHY08_08990</name>
</gene>
<keyword evidence="1" id="KW-0812">Transmembrane</keyword>
<keyword evidence="3" id="KW-1185">Reference proteome</keyword>
<organism evidence="2 3">
    <name type="scientific">Vagococcus teuberi</name>
    <dbReference type="NCBI Taxonomy" id="519472"/>
    <lineage>
        <taxon>Bacteria</taxon>
        <taxon>Bacillati</taxon>
        <taxon>Bacillota</taxon>
        <taxon>Bacilli</taxon>
        <taxon>Lactobacillales</taxon>
        <taxon>Enterococcaceae</taxon>
        <taxon>Vagococcus</taxon>
    </lineage>
</organism>
<dbReference type="KEGG" id="vte:BHY08_08990"/>
<protein>
    <submittedName>
        <fullName evidence="2">Uncharacterized protein</fullName>
    </submittedName>
</protein>
<dbReference type="STRING" id="519472.BHY08_08990"/>
<keyword evidence="1" id="KW-0472">Membrane</keyword>
<sequence length="109" mass="12905">MAMKKIYYLLYILIGIYCVSLLISGKIWFMIAYLLLLGMTKYYSVKRNEELNYMWQLAKEKNIPIITLSELSNMGQLDLKATQREESGRYLPPRQLVRQTIEKLENYKG</sequence>
<proteinExistence type="predicted"/>
<dbReference type="Proteomes" id="UP000191200">
    <property type="component" value="Chromosome"/>
</dbReference>
<keyword evidence="1" id="KW-1133">Transmembrane helix</keyword>
<evidence type="ECO:0000313" key="3">
    <source>
        <dbReference type="Proteomes" id="UP000191200"/>
    </source>
</evidence>
<reference evidence="2 3" key="1">
    <citation type="submission" date="2016-09" db="EMBL/GenBank/DDBJ databases">
        <title>Vagococcus teuberi sp. nov., isolated from the Malian artisanal sour milk fene.</title>
        <authorList>
            <person name="Wullschleger S."/>
            <person name="Seifert C."/>
            <person name="Baumgartner S."/>
            <person name="Lacroix C."/>
            <person name="Bonfoh B."/>
            <person name="Stevens M.J."/>
            <person name="Meile L."/>
        </authorList>
    </citation>
    <scope>NUCLEOTIDE SEQUENCE [LARGE SCALE GENOMIC DNA]</scope>
    <source>
        <strain evidence="2 3">DSM 21459</strain>
    </source>
</reference>
<feature type="transmembrane region" description="Helical" evidence="1">
    <location>
        <begin position="6"/>
        <end position="37"/>
    </location>
</feature>
<dbReference type="EMBL" id="CP017267">
    <property type="protein sequence ID" value="APB31933.1"/>
    <property type="molecule type" value="Genomic_DNA"/>
</dbReference>